<reference evidence="1 2" key="1">
    <citation type="submission" date="2019-07" db="EMBL/GenBank/DDBJ databases">
        <title>Flavobacterium sp. nov., isolated from glacier ice.</title>
        <authorList>
            <person name="Liu Q."/>
            <person name="Xin Y.-H."/>
        </authorList>
    </citation>
    <scope>NUCLEOTIDE SEQUENCE [LARGE SCALE GENOMIC DNA]</scope>
    <source>
        <strain evidence="1 2">ZT4R6</strain>
    </source>
</reference>
<dbReference type="OrthoDB" id="1362720at2"/>
<evidence type="ECO:0000313" key="2">
    <source>
        <dbReference type="Proteomes" id="UP000320643"/>
    </source>
</evidence>
<gene>
    <name evidence="1" type="ORF">FMM05_14435</name>
</gene>
<dbReference type="EMBL" id="VJVZ01000009">
    <property type="protein sequence ID" value="TRW23386.1"/>
    <property type="molecule type" value="Genomic_DNA"/>
</dbReference>
<organism evidence="1 2">
    <name type="scientific">Flavobacterium zepuense</name>
    <dbReference type="NCBI Taxonomy" id="2593302"/>
    <lineage>
        <taxon>Bacteria</taxon>
        <taxon>Pseudomonadati</taxon>
        <taxon>Bacteroidota</taxon>
        <taxon>Flavobacteriia</taxon>
        <taxon>Flavobacteriales</taxon>
        <taxon>Flavobacteriaceae</taxon>
        <taxon>Flavobacterium</taxon>
    </lineage>
</organism>
<sequence>MNTSDTKTTLFLIPGGSELQLPENANRFKTILQTAIKERTAEIIMLANTVLIPEEVVQSRGKYKNVLLIESDSIVTTEDAWAAANYTLEGHLPVVYSAGFDYQVIAMEFVKVSYEDFERVAKFT</sequence>
<protein>
    <submittedName>
        <fullName evidence="1">Uncharacterized protein</fullName>
    </submittedName>
</protein>
<dbReference type="AlphaFoldDB" id="A0A552UYR1"/>
<dbReference type="Proteomes" id="UP000320643">
    <property type="component" value="Unassembled WGS sequence"/>
</dbReference>
<evidence type="ECO:0000313" key="1">
    <source>
        <dbReference type="EMBL" id="TRW23386.1"/>
    </source>
</evidence>
<accession>A0A552UYR1</accession>
<proteinExistence type="predicted"/>
<comment type="caution">
    <text evidence="1">The sequence shown here is derived from an EMBL/GenBank/DDBJ whole genome shotgun (WGS) entry which is preliminary data.</text>
</comment>
<keyword evidence="2" id="KW-1185">Reference proteome</keyword>
<dbReference type="RefSeq" id="WP_143374100.1">
    <property type="nucleotide sequence ID" value="NZ_VJVZ01000009.1"/>
</dbReference>
<name>A0A552UYR1_9FLAO</name>